<dbReference type="InterPro" id="IPR051805">
    <property type="entry name" value="Dehydratase_Activator_Redct"/>
</dbReference>
<sequence>MLVKQPLLGQPGGGVFMTQKALRGGIDVGSTTVKLVIMDDNNHELYETYQRHYSDVKTATKKILTEAQAKLAPDTPIRFTITGSGGMGLAEVLKVKFVQEVIACTRTVETLIPDTDVAIELGGEDAKITFFGSAMEQRMNGSCAGGTGAFIDQMASLLKTDANGVNELAKNYHHIYPIASRCGVFAKTDVQPLINDGVDKADIAVSIFQAVVNQTIAGLASGRKIKGKVAFLGGPLYFMSELRARFIATLKLAPEDVIFPENPQLFVAKGAALYADDQPITNLTQLLTNLDHDDHDALKLSDTLPALFESQADLDAFRARHAKAQVKSRDLSSYAGVAFLGIDAGSTTTKVALMSTDHKLLYTWYGKNDGDPLKKTMEILDDLYAQLPDAVTIGKTCVTGYGEQLIKNALRADLGEVETVAHYKAAHYFQPDVDFILDIGGQDMKAMHVKDDALSTIQLNEACSSGCGSFIETFAESLKYDVKDFAKVALLAKQPADLGSRCTVFMNSKVKQVQKEGATVGDISAGLSYSVIKNALYKVIKVRRAEDLGHHIVCQGGTFYNEAVLRAFEQISGHEVIRPNIAGLMGAYGAAIIAQDNYQENDVTTLLSTAEMAKFTSEKEYMHCGLCENNCQLTVTVFNDGRRFVTGNRCERGQARGMQIKLQKTNSKINLVKEKYDLLFKYRPLRKKLATRGTIGIPRVLNMYENYPLWATFFKDLGIRAELSPRSTKDLYEQGIETIPSDTVCYPAKLTHGHVMALIHKGIHTIFYPGVVYEREENSKARNHFNCPIVQSYSDVIRNNVDEIRDGQVDYRNPYLNLADTKSTVRNLYESFKDFGVSEAEVKTAFEKGMAELAAFKQKIQNRGEEVLMRLHEKNERAIVLAGRPYHLDPEINHGISQIITQEGFHVLTEDSISHLGDVSGLRVVDQWVYHARLYAAAEVVAKEPNLELVQLNSFGCGLDAITTDQVGEILAQHNKLYTLLKIDEGSNMGAIRIRLRSLKAAVNERAKRQILPKKLYDFPEPIPFTKEMRQKHTILIPMLSPIHQDGLVDTVLNDSGYRVVTLPARDPNAVDEGLKFVNNDACYPAIISIGQMIEALKSGQYDVNNTSVLMTQTGGGCRATNYIPLIRKALRDAGFGQVPVISLSMGNQGTEKTGDGFKLNPKMLKRLAIAFLYGDLFERVVYRTRPYEIHKGEINKLHEQWLEVVQDNVKNGNLREFGRNVQQIVSDFDTIPLQHIQKPKVGVVGEILVKYSPIANNNIVELLENEGAEAVVPDIAGFMNYSLYNQKIKHDQFGMPLKSEIIANAGIKLITQLQKPMQKALQASSRFNGIAKIADLAKSASKILNLGNQTGEGWFLTGEMIELLDDNVDNIICMQPFGCLPNHVVGKGVVKELRRQYPKANIAPIDYDPGVSVVNQLNRIRLMLASANKNLAADNEPEDVPISTQGQDLNQSVTAYVKH</sequence>
<reference evidence="7 8" key="1">
    <citation type="journal article" date="2015" name="Genome Announc.">
        <title>Expanding the biotechnology potential of lactobacilli through comparative genomics of 213 strains and associated genera.</title>
        <authorList>
            <person name="Sun Z."/>
            <person name="Harris H.M."/>
            <person name="McCann A."/>
            <person name="Guo C."/>
            <person name="Argimon S."/>
            <person name="Zhang W."/>
            <person name="Yang X."/>
            <person name="Jeffery I.B."/>
            <person name="Cooney J.C."/>
            <person name="Kagawa T.F."/>
            <person name="Liu W."/>
            <person name="Song Y."/>
            <person name="Salvetti E."/>
            <person name="Wrobel A."/>
            <person name="Rasinkangas P."/>
            <person name="Parkhill J."/>
            <person name="Rea M.C."/>
            <person name="O'Sullivan O."/>
            <person name="Ritari J."/>
            <person name="Douillard F.P."/>
            <person name="Paul Ross R."/>
            <person name="Yang R."/>
            <person name="Briner A.E."/>
            <person name="Felis G.E."/>
            <person name="de Vos W.M."/>
            <person name="Barrangou R."/>
            <person name="Klaenhammer T.R."/>
            <person name="Caufield P.W."/>
            <person name="Cui Y."/>
            <person name="Zhang H."/>
            <person name="O'Toole P.W."/>
        </authorList>
    </citation>
    <scope>NUCLEOTIDE SEQUENCE [LARGE SCALE GENOMIC DNA]</scope>
    <source>
        <strain evidence="7 8">DSM 18527</strain>
    </source>
</reference>
<evidence type="ECO:0000313" key="8">
    <source>
        <dbReference type="Proteomes" id="UP000051236"/>
    </source>
</evidence>
<evidence type="ECO:0000256" key="1">
    <source>
        <dbReference type="ARBA" id="ARBA00001966"/>
    </source>
</evidence>
<evidence type="ECO:0000256" key="2">
    <source>
        <dbReference type="ARBA" id="ARBA00022723"/>
    </source>
</evidence>
<name>A0A0R1Y5N0_9LACO</name>
<dbReference type="InterPro" id="IPR008275">
    <property type="entry name" value="CoA_E_activase_dom"/>
</dbReference>
<evidence type="ECO:0000259" key="6">
    <source>
        <dbReference type="Pfam" id="PF09989"/>
    </source>
</evidence>
<dbReference type="Gene3D" id="3.30.420.40">
    <property type="match status" value="4"/>
</dbReference>
<dbReference type="EMBL" id="AZGA01000019">
    <property type="protein sequence ID" value="KRM34982.1"/>
    <property type="molecule type" value="Genomic_DNA"/>
</dbReference>
<dbReference type="CDD" id="cd24034">
    <property type="entry name" value="ASKHA_NBD_O66634-like_rpt1"/>
    <property type="match status" value="1"/>
</dbReference>
<proteinExistence type="predicted"/>
<evidence type="ECO:0000256" key="3">
    <source>
        <dbReference type="ARBA" id="ARBA00023004"/>
    </source>
</evidence>
<comment type="cofactor">
    <cofactor evidence="1">
        <name>[4Fe-4S] cluster</name>
        <dbReference type="ChEBI" id="CHEBI:49883"/>
    </cofactor>
</comment>
<keyword evidence="3" id="KW-0408">Iron</keyword>
<dbReference type="eggNOG" id="COG3580">
    <property type="taxonomic scope" value="Bacteria"/>
</dbReference>
<dbReference type="InterPro" id="IPR018709">
    <property type="entry name" value="CoA_activase_DUF2229"/>
</dbReference>
<gene>
    <name evidence="7" type="ORF">FC83_GL001919</name>
</gene>
<evidence type="ECO:0000259" key="5">
    <source>
        <dbReference type="Pfam" id="PF01869"/>
    </source>
</evidence>
<dbReference type="PANTHER" id="PTHR32329">
    <property type="entry name" value="BIFUNCTIONAL PROTEIN [INCLUDES 2-HYDROXYACYL-COA DEHYDRATASE (N-TER) AND ITS ACTIVATOR DOMAIN (C_TERM)-RELATED"/>
    <property type="match status" value="1"/>
</dbReference>
<dbReference type="STRING" id="1423734.FC83_GL001919"/>
<evidence type="ECO:0000256" key="4">
    <source>
        <dbReference type="ARBA" id="ARBA00023014"/>
    </source>
</evidence>
<dbReference type="Pfam" id="PF01869">
    <property type="entry name" value="BcrAD_BadFG"/>
    <property type="match status" value="2"/>
</dbReference>
<dbReference type="GO" id="GO:0051536">
    <property type="term" value="F:iron-sulfur cluster binding"/>
    <property type="evidence" value="ECO:0007669"/>
    <property type="project" value="UniProtKB-KW"/>
</dbReference>
<dbReference type="Pfam" id="PF09989">
    <property type="entry name" value="DUF2229"/>
    <property type="match status" value="1"/>
</dbReference>
<feature type="domain" description="ATPase BadF/BadG/BcrA/BcrD type" evidence="5">
    <location>
        <begin position="25"/>
        <end position="275"/>
    </location>
</feature>
<feature type="domain" description="ATPase BadF/BadG/BcrA/BcrD type" evidence="5">
    <location>
        <begin position="340"/>
        <end position="594"/>
    </location>
</feature>
<dbReference type="SUPFAM" id="SSF53067">
    <property type="entry name" value="Actin-like ATPase domain"/>
    <property type="match status" value="2"/>
</dbReference>
<protein>
    <submittedName>
        <fullName evidence="7">BadF BadG BcrA BcrD ATPase family protein</fullName>
    </submittedName>
</protein>
<dbReference type="PANTHER" id="PTHR32329:SF4">
    <property type="entry name" value="ACTIVATOR OF 2-HYDROXYACYL-COA DEHYDRATASE"/>
    <property type="match status" value="1"/>
</dbReference>
<dbReference type="NCBIfam" id="TIGR00241">
    <property type="entry name" value="CoA_E_activ"/>
    <property type="match status" value="1"/>
</dbReference>
<dbReference type="CDD" id="cd24035">
    <property type="entry name" value="ASKHA_NBD_O66634-like_rpt2"/>
    <property type="match status" value="1"/>
</dbReference>
<organism evidence="7 8">
    <name type="scientific">Agrilactobacillus composti DSM 18527 = JCM 14202</name>
    <dbReference type="NCBI Taxonomy" id="1423734"/>
    <lineage>
        <taxon>Bacteria</taxon>
        <taxon>Bacillati</taxon>
        <taxon>Bacillota</taxon>
        <taxon>Bacilli</taxon>
        <taxon>Lactobacillales</taxon>
        <taxon>Lactobacillaceae</taxon>
        <taxon>Agrilactobacillus</taxon>
    </lineage>
</organism>
<accession>A0A0R1Y5N0</accession>
<dbReference type="eggNOG" id="COG3581">
    <property type="taxonomic scope" value="Bacteria"/>
</dbReference>
<dbReference type="Proteomes" id="UP000051236">
    <property type="component" value="Unassembled WGS sequence"/>
</dbReference>
<dbReference type="InterPro" id="IPR002731">
    <property type="entry name" value="ATPase_BadF"/>
</dbReference>
<keyword evidence="8" id="KW-1185">Reference proteome</keyword>
<evidence type="ECO:0000313" key="7">
    <source>
        <dbReference type="EMBL" id="KRM34982.1"/>
    </source>
</evidence>
<feature type="domain" description="DUF2229" evidence="6">
    <location>
        <begin position="694"/>
        <end position="913"/>
    </location>
</feature>
<dbReference type="eggNOG" id="COG1924">
    <property type="taxonomic scope" value="Bacteria"/>
</dbReference>
<dbReference type="InterPro" id="IPR043129">
    <property type="entry name" value="ATPase_NBD"/>
</dbReference>
<dbReference type="GO" id="GO:0046872">
    <property type="term" value="F:metal ion binding"/>
    <property type="evidence" value="ECO:0007669"/>
    <property type="project" value="UniProtKB-KW"/>
</dbReference>
<dbReference type="PATRIC" id="fig|1423734.3.peg.1941"/>
<keyword evidence="2" id="KW-0479">Metal-binding</keyword>
<comment type="caution">
    <text evidence="7">The sequence shown here is derived from an EMBL/GenBank/DDBJ whole genome shotgun (WGS) entry which is preliminary data.</text>
</comment>
<keyword evidence="4" id="KW-0411">Iron-sulfur</keyword>